<accession>A0A8J3KJC5</accession>
<dbReference type="AlphaFoldDB" id="A0A8J3KJC5"/>
<gene>
    <name evidence="1" type="ORF">Cci01nite_70480</name>
</gene>
<evidence type="ECO:0000313" key="1">
    <source>
        <dbReference type="EMBL" id="GIG01955.1"/>
    </source>
</evidence>
<protein>
    <submittedName>
        <fullName evidence="1">Uncharacterized protein</fullName>
    </submittedName>
</protein>
<dbReference type="EMBL" id="BONH01000045">
    <property type="protein sequence ID" value="GIG01955.1"/>
    <property type="molecule type" value="Genomic_DNA"/>
</dbReference>
<reference evidence="1 2" key="1">
    <citation type="submission" date="2021-01" db="EMBL/GenBank/DDBJ databases">
        <title>Whole genome shotgun sequence of Catellatospora citrea NBRC 14495.</title>
        <authorList>
            <person name="Komaki H."/>
            <person name="Tamura T."/>
        </authorList>
    </citation>
    <scope>NUCLEOTIDE SEQUENCE [LARGE SCALE GENOMIC DNA]</scope>
    <source>
        <strain evidence="1 2">NBRC 14495</strain>
    </source>
</reference>
<keyword evidence="2" id="KW-1185">Reference proteome</keyword>
<name>A0A8J3KJC5_9ACTN</name>
<comment type="caution">
    <text evidence="1">The sequence shown here is derived from an EMBL/GenBank/DDBJ whole genome shotgun (WGS) entry which is preliminary data.</text>
</comment>
<organism evidence="1 2">
    <name type="scientific">Catellatospora citrea</name>
    <dbReference type="NCBI Taxonomy" id="53366"/>
    <lineage>
        <taxon>Bacteria</taxon>
        <taxon>Bacillati</taxon>
        <taxon>Actinomycetota</taxon>
        <taxon>Actinomycetes</taxon>
        <taxon>Micromonosporales</taxon>
        <taxon>Micromonosporaceae</taxon>
        <taxon>Catellatospora</taxon>
    </lineage>
</organism>
<dbReference type="Proteomes" id="UP000659904">
    <property type="component" value="Unassembled WGS sequence"/>
</dbReference>
<sequence>MNAAANVIKPTRARLPQAQHLARVHCPISWPEGDRCLNCHEMFPCTTYSWAFDALIDAGWSTTEVLALDSRTGPWS</sequence>
<proteinExistence type="predicted"/>
<evidence type="ECO:0000313" key="2">
    <source>
        <dbReference type="Proteomes" id="UP000659904"/>
    </source>
</evidence>